<keyword evidence="3" id="KW-1185">Reference proteome</keyword>
<dbReference type="AlphaFoldDB" id="A0A5E4M480"/>
<proteinExistence type="predicted"/>
<dbReference type="EMBL" id="CABPRJ010000012">
    <property type="protein sequence ID" value="VVC25411.1"/>
    <property type="molecule type" value="Genomic_DNA"/>
</dbReference>
<feature type="region of interest" description="Disordered" evidence="1">
    <location>
        <begin position="51"/>
        <end position="71"/>
    </location>
</feature>
<evidence type="ECO:0000256" key="1">
    <source>
        <dbReference type="SAM" id="MobiDB-lite"/>
    </source>
</evidence>
<sequence>MHLRGLIGDSELCGKVLERVSEQLSNCPWLKNRVFCTEKLKTSDTDDWNDYVTSSSPSDDELVNQCREKKI</sequence>
<evidence type="ECO:0000313" key="2">
    <source>
        <dbReference type="EMBL" id="VVC25411.1"/>
    </source>
</evidence>
<reference evidence="2 3" key="1">
    <citation type="submission" date="2019-08" db="EMBL/GenBank/DDBJ databases">
        <authorList>
            <person name="Alioto T."/>
            <person name="Alioto T."/>
            <person name="Gomez Garrido J."/>
        </authorList>
    </citation>
    <scope>NUCLEOTIDE SEQUENCE [LARGE SCALE GENOMIC DNA]</scope>
</reference>
<name>A0A5E4M480_9HEMI</name>
<organism evidence="2 3">
    <name type="scientific">Cinara cedri</name>
    <dbReference type="NCBI Taxonomy" id="506608"/>
    <lineage>
        <taxon>Eukaryota</taxon>
        <taxon>Metazoa</taxon>
        <taxon>Ecdysozoa</taxon>
        <taxon>Arthropoda</taxon>
        <taxon>Hexapoda</taxon>
        <taxon>Insecta</taxon>
        <taxon>Pterygota</taxon>
        <taxon>Neoptera</taxon>
        <taxon>Paraneoptera</taxon>
        <taxon>Hemiptera</taxon>
        <taxon>Sternorrhyncha</taxon>
        <taxon>Aphidomorpha</taxon>
        <taxon>Aphidoidea</taxon>
        <taxon>Aphididae</taxon>
        <taxon>Lachninae</taxon>
        <taxon>Cinara</taxon>
    </lineage>
</organism>
<gene>
    <name evidence="2" type="ORF">CINCED_3A016015</name>
</gene>
<protein>
    <submittedName>
        <fullName evidence="2">Uncharacterized protein</fullName>
    </submittedName>
</protein>
<dbReference type="Proteomes" id="UP000325440">
    <property type="component" value="Unassembled WGS sequence"/>
</dbReference>
<accession>A0A5E4M480</accession>
<evidence type="ECO:0000313" key="3">
    <source>
        <dbReference type="Proteomes" id="UP000325440"/>
    </source>
</evidence>